<protein>
    <submittedName>
        <fullName evidence="1">Uncharacterized protein</fullName>
    </submittedName>
</protein>
<dbReference type="Proteomes" id="UP001148018">
    <property type="component" value="Unassembled WGS sequence"/>
</dbReference>
<evidence type="ECO:0000313" key="1">
    <source>
        <dbReference type="EMBL" id="KAJ3583875.1"/>
    </source>
</evidence>
<feature type="non-terminal residue" evidence="1">
    <location>
        <position position="1"/>
    </location>
</feature>
<keyword evidence="2" id="KW-1185">Reference proteome</keyword>
<dbReference type="EMBL" id="JANIIK010000120">
    <property type="protein sequence ID" value="KAJ3583875.1"/>
    <property type="molecule type" value="Genomic_DNA"/>
</dbReference>
<dbReference type="AlphaFoldDB" id="A0A9Q0D8F7"/>
<proteinExistence type="predicted"/>
<reference evidence="1" key="1">
    <citation type="submission" date="2022-07" db="EMBL/GenBank/DDBJ databases">
        <title>Chromosome-level genome of Muraenolepis orangiensis.</title>
        <authorList>
            <person name="Kim J."/>
        </authorList>
    </citation>
    <scope>NUCLEOTIDE SEQUENCE</scope>
    <source>
        <strain evidence="1">KU_S4_2022</strain>
        <tissue evidence="1">Muscle</tissue>
    </source>
</reference>
<gene>
    <name evidence="1" type="ORF">NHX12_015372</name>
</gene>
<organism evidence="1 2">
    <name type="scientific">Muraenolepis orangiensis</name>
    <name type="common">Patagonian moray cod</name>
    <dbReference type="NCBI Taxonomy" id="630683"/>
    <lineage>
        <taxon>Eukaryota</taxon>
        <taxon>Metazoa</taxon>
        <taxon>Chordata</taxon>
        <taxon>Craniata</taxon>
        <taxon>Vertebrata</taxon>
        <taxon>Euteleostomi</taxon>
        <taxon>Actinopterygii</taxon>
        <taxon>Neopterygii</taxon>
        <taxon>Teleostei</taxon>
        <taxon>Neoteleostei</taxon>
        <taxon>Acanthomorphata</taxon>
        <taxon>Zeiogadaria</taxon>
        <taxon>Gadariae</taxon>
        <taxon>Gadiformes</taxon>
        <taxon>Muraenolepidoidei</taxon>
        <taxon>Muraenolepididae</taxon>
        <taxon>Muraenolepis</taxon>
    </lineage>
</organism>
<sequence length="103" mass="11145">TEWFEGCPEGRASITTGRGVCSAWFYHPLAEGSVQPGFTGHWQRGLFSQVHQPLAEGSVQSGLPATGRGICSAWFSSHWQRGLFSLVHQPLAEGSVQPGLTIH</sequence>
<comment type="caution">
    <text evidence="1">The sequence shown here is derived from an EMBL/GenBank/DDBJ whole genome shotgun (WGS) entry which is preliminary data.</text>
</comment>
<evidence type="ECO:0000313" key="2">
    <source>
        <dbReference type="Proteomes" id="UP001148018"/>
    </source>
</evidence>
<name>A0A9Q0D8F7_9TELE</name>
<accession>A0A9Q0D8F7</accession>